<dbReference type="GeneID" id="14912453"/>
<dbReference type="InterPro" id="IPR011989">
    <property type="entry name" value="ARM-like"/>
</dbReference>
<evidence type="ECO:0000256" key="2">
    <source>
        <dbReference type="ARBA" id="ARBA00022490"/>
    </source>
</evidence>
<dbReference type="VEuPathDB" id="AmoebaDB:ACA1_400330"/>
<proteinExistence type="inferred from homology"/>
<dbReference type="GO" id="GO:0005634">
    <property type="term" value="C:nucleus"/>
    <property type="evidence" value="ECO:0007669"/>
    <property type="project" value="TreeGrafter"/>
</dbReference>
<evidence type="ECO:0000313" key="5">
    <source>
        <dbReference type="EMBL" id="ELR11967.1"/>
    </source>
</evidence>
<dbReference type="RefSeq" id="XP_004333980.1">
    <property type="nucleotide sequence ID" value="XM_004333932.1"/>
</dbReference>
<evidence type="ECO:0000313" key="6">
    <source>
        <dbReference type="Proteomes" id="UP000011083"/>
    </source>
</evidence>
<dbReference type="KEGG" id="acan:ACA1_400330"/>
<keyword evidence="2" id="KW-0963">Cytoplasm</keyword>
<dbReference type="GO" id="GO:0005737">
    <property type="term" value="C:cytoplasm"/>
    <property type="evidence" value="ECO:0007669"/>
    <property type="project" value="UniProtKB-SubCell"/>
</dbReference>
<feature type="region of interest" description="Disordered" evidence="4">
    <location>
        <begin position="684"/>
        <end position="726"/>
    </location>
</feature>
<comment type="subcellular location">
    <subcellularLocation>
        <location evidence="1">Cytoplasm</location>
    </subcellularLocation>
</comment>
<protein>
    <submittedName>
        <fullName evidence="5">HEAT repeat domain containing protein</fullName>
    </submittedName>
</protein>
<dbReference type="GO" id="GO:0006974">
    <property type="term" value="P:DNA damage response"/>
    <property type="evidence" value="ECO:0007669"/>
    <property type="project" value="InterPro"/>
</dbReference>
<dbReference type="PANTHER" id="PTHR21331">
    <property type="entry name" value="BRCA1-ASSOCIATED ATM ACTIVATOR 1"/>
    <property type="match status" value="1"/>
</dbReference>
<dbReference type="SUPFAM" id="SSF48371">
    <property type="entry name" value="ARM repeat"/>
    <property type="match status" value="1"/>
</dbReference>
<dbReference type="AlphaFoldDB" id="L8GG34"/>
<dbReference type="PANTHER" id="PTHR21331:SF2">
    <property type="entry name" value="BRCA1-ASSOCIATED ATM ACTIVATOR 1"/>
    <property type="match status" value="1"/>
</dbReference>
<name>L8GG34_ACACF</name>
<dbReference type="Gene3D" id="1.25.10.10">
    <property type="entry name" value="Leucine-rich Repeat Variant"/>
    <property type="match status" value="2"/>
</dbReference>
<evidence type="ECO:0000256" key="3">
    <source>
        <dbReference type="ARBA" id="ARBA00061308"/>
    </source>
</evidence>
<feature type="compositionally biased region" description="Acidic residues" evidence="4">
    <location>
        <begin position="715"/>
        <end position="724"/>
    </location>
</feature>
<evidence type="ECO:0000256" key="1">
    <source>
        <dbReference type="ARBA" id="ARBA00004496"/>
    </source>
</evidence>
<keyword evidence="6" id="KW-1185">Reference proteome</keyword>
<feature type="region of interest" description="Disordered" evidence="4">
    <location>
        <begin position="1"/>
        <end position="24"/>
    </location>
</feature>
<reference evidence="5 6" key="1">
    <citation type="journal article" date="2013" name="Genome Biol.">
        <title>Genome of Acanthamoeba castellanii highlights extensive lateral gene transfer and early evolution of tyrosine kinase signaling.</title>
        <authorList>
            <person name="Clarke M."/>
            <person name="Lohan A.J."/>
            <person name="Liu B."/>
            <person name="Lagkouvardos I."/>
            <person name="Roy S."/>
            <person name="Zafar N."/>
            <person name="Bertelli C."/>
            <person name="Schilde C."/>
            <person name="Kianianmomeni A."/>
            <person name="Burglin T.R."/>
            <person name="Frech C."/>
            <person name="Turcotte B."/>
            <person name="Kopec K.O."/>
            <person name="Synnott J.M."/>
            <person name="Choo C."/>
            <person name="Paponov I."/>
            <person name="Finkler A."/>
            <person name="Soon Heng Tan C."/>
            <person name="Hutchins A.P."/>
            <person name="Weinmeier T."/>
            <person name="Rattei T."/>
            <person name="Chu J.S."/>
            <person name="Gimenez G."/>
            <person name="Irimia M."/>
            <person name="Rigden D.J."/>
            <person name="Fitzpatrick D.A."/>
            <person name="Lorenzo-Morales J."/>
            <person name="Bateman A."/>
            <person name="Chiu C.H."/>
            <person name="Tang P."/>
            <person name="Hegemann P."/>
            <person name="Fromm H."/>
            <person name="Raoult D."/>
            <person name="Greub G."/>
            <person name="Miranda-Saavedra D."/>
            <person name="Chen N."/>
            <person name="Nash P."/>
            <person name="Ginger M.L."/>
            <person name="Horn M."/>
            <person name="Schaap P."/>
            <person name="Caler L."/>
            <person name="Loftus B."/>
        </authorList>
    </citation>
    <scope>NUCLEOTIDE SEQUENCE [LARGE SCALE GENOMIC DNA]</scope>
    <source>
        <strain evidence="5 6">Neff</strain>
    </source>
</reference>
<dbReference type="GO" id="GO:0008283">
    <property type="term" value="P:cell population proliferation"/>
    <property type="evidence" value="ECO:0007669"/>
    <property type="project" value="InterPro"/>
</dbReference>
<dbReference type="InterPro" id="IPR016024">
    <property type="entry name" value="ARM-type_fold"/>
</dbReference>
<comment type="similarity">
    <text evidence="3">Belongs to the BRAT1 family.</text>
</comment>
<dbReference type="InterPro" id="IPR038904">
    <property type="entry name" value="BRAT1"/>
</dbReference>
<accession>L8GG34</accession>
<organism evidence="5 6">
    <name type="scientific">Acanthamoeba castellanii (strain ATCC 30010 / Neff)</name>
    <dbReference type="NCBI Taxonomy" id="1257118"/>
    <lineage>
        <taxon>Eukaryota</taxon>
        <taxon>Amoebozoa</taxon>
        <taxon>Discosea</taxon>
        <taxon>Longamoebia</taxon>
        <taxon>Centramoebida</taxon>
        <taxon>Acanthamoebidae</taxon>
        <taxon>Acanthamoeba</taxon>
    </lineage>
</organism>
<sequence>MEAEGLHAKKRKRGGADGEADQWSNDGSDWAAQVARGRVLLNALLVIPQGELDDTHFEKLQSRLNSFCQGPPQLFDAFLQVGAVETITKGVKEEDFRIVSVCWRLLGKVCQSSGTGLERLLSAHAPLFDELLAQAHSAREPLVRDSALHCLLGLTHDSAGLRWLGAHNERMVEVLLMDYRSESHFVADSAVALLSALVNREGVDSFRFPASLNLPSLLSDFLENPTEDSDIKKRTLNLIDLLMQHDKGHQLLQLLEDVLKKEQQALLAEEGATDPDQAAVQVLHDAFWALLSAPQGEDSDERRVQLRHRTNVQMALELGAVLALWPSTSGRELAASLFRVVAALAKGKTNCPMQLQEEHPGLADFVASFHTVFVLKALHMSSALVSLYASYANVLLETEWMTWLLHLLEMHGKDEEGFAHGEDPRVIKAALEILYRFPKEQWLERLRQAEDAALVSPGFPSILCLIRQTTDRAVLMTALKLLQMLLADATTQHALLNNEGFGRELNTAIRALAVDWNWELRESATTFIASFFAPCASESEPQGQSLSYALRHGLHGVLLEKLDDAESYVRAAALTTLSSVTHTEQGWQAVARSAPADFVSLVTKALTDTEAFVKRAALELLGSWLTRRHTLQVLRTAMGTPDQRDALRIADVMQDFDWEVKLRGVRVLFALLRLAEVDSDASALDQTQRNQDHHHQQPSDFQVSRLKKRRLGSTAEEENGDGAEEERSWQTTALALFLGLDGDRLLIAALQDYERLVREVDLGAIVREAGPRRDDEEDDFLTRHINAPAVDPNVEQPFLDCPF</sequence>
<dbReference type="Proteomes" id="UP000011083">
    <property type="component" value="Unassembled WGS sequence"/>
</dbReference>
<dbReference type="EMBL" id="KB008145">
    <property type="protein sequence ID" value="ELR11967.1"/>
    <property type="molecule type" value="Genomic_DNA"/>
</dbReference>
<evidence type="ECO:0000256" key="4">
    <source>
        <dbReference type="SAM" id="MobiDB-lite"/>
    </source>
</evidence>
<gene>
    <name evidence="5" type="ORF">ACA1_400330</name>
</gene>
<dbReference type="OrthoDB" id="10057956at2759"/>